<evidence type="ECO:0000313" key="1">
    <source>
        <dbReference type="EMBL" id="MBB5253770.1"/>
    </source>
</evidence>
<dbReference type="Proteomes" id="UP000582213">
    <property type="component" value="Unassembled WGS sequence"/>
</dbReference>
<name>A0A7J9RUA6_SULOH</name>
<gene>
    <name evidence="1" type="ORF">HNQ62_001541</name>
</gene>
<comment type="caution">
    <text evidence="1">The sequence shown here is derived from an EMBL/GenBank/DDBJ whole genome shotgun (WGS) entry which is preliminary data.</text>
</comment>
<reference evidence="1 2" key="1">
    <citation type="submission" date="2020-08" db="EMBL/GenBank/DDBJ databases">
        <title>Genomic Encyclopedia of Type Strains, Phase IV (KMG-IV): sequencing the most valuable type-strain genomes for metagenomic binning, comparative biology and taxonomic classification.</title>
        <authorList>
            <person name="Goeker M."/>
        </authorList>
    </citation>
    <scope>NUCLEOTIDE SEQUENCE [LARGE SCALE GENOMIC DNA]</scope>
    <source>
        <strain evidence="1 2">DSM 12421</strain>
    </source>
</reference>
<organism evidence="1 2">
    <name type="scientific">Sulfurisphaera ohwakuensis</name>
    <dbReference type="NCBI Taxonomy" id="69656"/>
    <lineage>
        <taxon>Archaea</taxon>
        <taxon>Thermoproteota</taxon>
        <taxon>Thermoprotei</taxon>
        <taxon>Sulfolobales</taxon>
        <taxon>Sulfolobaceae</taxon>
        <taxon>Sulfurisphaera</taxon>
    </lineage>
</organism>
<sequence length="148" mass="17121">MINMLKVVKGKLKKINNVNRKKYKENYYIENLLNKEISYNQRFKKKSLISIVKIDEIKRMRQIGEEYEKLLDNLLNLIFQKASNCLALELDDSLTPIFATTQVKTPNSLLAFPYKCNGKIGYIVVTEDGKIVFEDEEGNIIQIGDISI</sequence>
<dbReference type="EMBL" id="JACHFY010000007">
    <property type="protein sequence ID" value="MBB5253770.1"/>
    <property type="molecule type" value="Genomic_DNA"/>
</dbReference>
<evidence type="ECO:0000313" key="2">
    <source>
        <dbReference type="Proteomes" id="UP000582213"/>
    </source>
</evidence>
<protein>
    <submittedName>
        <fullName evidence="1">Uncharacterized protein</fullName>
    </submittedName>
</protein>
<accession>A0A7J9RUA6</accession>
<proteinExistence type="predicted"/>
<dbReference type="AlphaFoldDB" id="A0A7J9RUA6"/>